<dbReference type="RefSeq" id="WP_309202281.1">
    <property type="nucleotide sequence ID" value="NZ_CP133548.1"/>
</dbReference>
<evidence type="ECO:0000313" key="3">
    <source>
        <dbReference type="Proteomes" id="UP001239782"/>
    </source>
</evidence>
<gene>
    <name evidence="2" type="ORF">Q9312_18200</name>
</gene>
<dbReference type="AlphaFoldDB" id="A0AA51X6C1"/>
<keyword evidence="3" id="KW-1185">Reference proteome</keyword>
<dbReference type="EMBL" id="CP133548">
    <property type="protein sequence ID" value="WMS87142.1"/>
    <property type="molecule type" value="Genomic_DNA"/>
</dbReference>
<evidence type="ECO:0000313" key="2">
    <source>
        <dbReference type="EMBL" id="WMS87142.1"/>
    </source>
</evidence>
<reference evidence="2 3" key="1">
    <citation type="submission" date="2023-08" db="EMBL/GenBank/DDBJ databases">
        <title>Pleionea litopenaei sp. nov., isolated from stomach of juvenile Litopenaeus vannamei.</title>
        <authorList>
            <person name="Rho A.M."/>
            <person name="Hwang C.Y."/>
        </authorList>
    </citation>
    <scope>NUCLEOTIDE SEQUENCE [LARGE SCALE GENOMIC DNA]</scope>
    <source>
        <strain evidence="2 3">HL-JVS1</strain>
    </source>
</reference>
<sequence length="178" mass="20211">MVGKNLLLGGFLLCSSFAVTAAEKPVYSCQSATKLGYSMTWTGAENGTAVSERGGRYWAFIGESIRFFMKTRFRKDVGEFWVAHSHTDINYAPNNVYRLELTTKKQGDHGEFRLDSPWFKGKTLESSGFFEFTTRELSPTDEPCIEGRGEVVFEDDKQQRVTVNVEFALDISGRKYRQ</sequence>
<keyword evidence="1" id="KW-0732">Signal</keyword>
<feature type="signal peptide" evidence="1">
    <location>
        <begin position="1"/>
        <end position="21"/>
    </location>
</feature>
<feature type="chain" id="PRO_5041309925" evidence="1">
    <location>
        <begin position="22"/>
        <end position="178"/>
    </location>
</feature>
<protein>
    <submittedName>
        <fullName evidence="2">Uncharacterized protein</fullName>
    </submittedName>
</protein>
<evidence type="ECO:0000256" key="1">
    <source>
        <dbReference type="SAM" id="SignalP"/>
    </source>
</evidence>
<dbReference type="KEGG" id="plei:Q9312_18200"/>
<proteinExistence type="predicted"/>
<accession>A0AA51X6C1</accession>
<organism evidence="2 3">
    <name type="scientific">Pleionea litopenaei</name>
    <dbReference type="NCBI Taxonomy" id="3070815"/>
    <lineage>
        <taxon>Bacteria</taxon>
        <taxon>Pseudomonadati</taxon>
        <taxon>Pseudomonadota</taxon>
        <taxon>Gammaproteobacteria</taxon>
        <taxon>Oceanospirillales</taxon>
        <taxon>Pleioneaceae</taxon>
        <taxon>Pleionea</taxon>
    </lineage>
</organism>
<name>A0AA51X6C1_9GAMM</name>
<dbReference type="Proteomes" id="UP001239782">
    <property type="component" value="Chromosome"/>
</dbReference>